<dbReference type="GO" id="GO:0010181">
    <property type="term" value="F:FMN binding"/>
    <property type="evidence" value="ECO:0007669"/>
    <property type="project" value="UniProtKB-UniRule"/>
</dbReference>
<dbReference type="GO" id="GO:0016655">
    <property type="term" value="F:oxidoreductase activity, acting on NAD(P)H, quinone or similar compound as acceptor"/>
    <property type="evidence" value="ECO:0007669"/>
    <property type="project" value="InterPro"/>
</dbReference>
<dbReference type="EMBL" id="BJZU01000058">
    <property type="protein sequence ID" value="GEP04978.1"/>
    <property type="molecule type" value="Genomic_DNA"/>
</dbReference>
<dbReference type="InterPro" id="IPR029039">
    <property type="entry name" value="Flavoprotein-like_sf"/>
</dbReference>
<dbReference type="EC" id="1.7.1.17" evidence="6"/>
<dbReference type="SUPFAM" id="SSF52218">
    <property type="entry name" value="Flavoproteins"/>
    <property type="match status" value="1"/>
</dbReference>
<dbReference type="GO" id="GO:0009055">
    <property type="term" value="F:electron transfer activity"/>
    <property type="evidence" value="ECO:0007669"/>
    <property type="project" value="UniProtKB-UniRule"/>
</dbReference>
<sequence>MKLLHVDTSILADASVSRELTALVVRTLTEGGGAEVVHRDLGRESLPHLTVAGLPSAHPLAAAAGPLGPEAQAVRDAGDAALEEFLAADTVVIGAPMYNFTVPSQLKAWIDRLVVPGKTFRYGAGGAEGLAGGKRVIVALARGGFYGRETAAASAEHAESYLRTVLAFMGITDPTFIVAEGLATGEHTKAQAVASARGAVLQLAA</sequence>
<feature type="binding site" evidence="6">
    <location>
        <begin position="97"/>
        <end position="100"/>
    </location>
    <ligand>
        <name>FMN</name>
        <dbReference type="ChEBI" id="CHEBI:58210"/>
    </ligand>
</feature>
<dbReference type="Proteomes" id="UP001156856">
    <property type="component" value="Unassembled WGS sequence"/>
</dbReference>
<dbReference type="GO" id="GO:0016652">
    <property type="term" value="F:oxidoreductase activity, acting on NAD(P)H as acceptor"/>
    <property type="evidence" value="ECO:0007669"/>
    <property type="project" value="UniProtKB-UniRule"/>
</dbReference>
<dbReference type="Gene3D" id="3.40.50.360">
    <property type="match status" value="1"/>
</dbReference>
<dbReference type="EC" id="1.6.5.-" evidence="6"/>
<reference evidence="11" key="2">
    <citation type="journal article" date="2019" name="Int. J. Syst. Evol. Microbiol.">
        <title>The Global Catalogue of Microorganisms (GCM) 10K type strain sequencing project: providing services to taxonomists for standard genome sequencing and annotation.</title>
        <authorList>
            <consortium name="The Broad Institute Genomics Platform"/>
            <consortium name="The Broad Institute Genome Sequencing Center for Infectious Disease"/>
            <person name="Wu L."/>
            <person name="Ma J."/>
        </authorList>
    </citation>
    <scope>NUCLEOTIDE SEQUENCE [LARGE SCALE GENOMIC DNA]</scope>
    <source>
        <strain evidence="11">NBRC 107715</strain>
    </source>
</reference>
<comment type="subunit">
    <text evidence="6">Homodimer.</text>
</comment>
<comment type="similarity">
    <text evidence="6">Belongs to the azoreductase type 1 family.</text>
</comment>
<dbReference type="RefSeq" id="WP_147026566.1">
    <property type="nucleotide sequence ID" value="NZ_BJZU01000058.1"/>
</dbReference>
<reference evidence="9" key="4">
    <citation type="submission" date="2023-01" db="EMBL/GenBank/DDBJ databases">
        <title>Draft genome sequence of Methylobacterium oxalidis strain NBRC 107715.</title>
        <authorList>
            <person name="Sun Q."/>
            <person name="Mori K."/>
        </authorList>
    </citation>
    <scope>NUCLEOTIDE SEQUENCE</scope>
    <source>
        <strain evidence="9">NBRC 107715</strain>
    </source>
</reference>
<evidence type="ECO:0000256" key="6">
    <source>
        <dbReference type="HAMAP-Rule" id="MF_01216"/>
    </source>
</evidence>
<name>A0A512J4R3_9HYPH</name>
<comment type="function">
    <text evidence="6">Also exhibits azoreductase activity. Catalyzes the reductive cleavage of the azo bond in aromatic azo compounds to the corresponding amines.</text>
</comment>
<comment type="catalytic activity">
    <reaction evidence="6">
        <text>2 a quinone + NADH + H(+) = 2 a 1,4-benzosemiquinone + NAD(+)</text>
        <dbReference type="Rhea" id="RHEA:65952"/>
        <dbReference type="ChEBI" id="CHEBI:15378"/>
        <dbReference type="ChEBI" id="CHEBI:57540"/>
        <dbReference type="ChEBI" id="CHEBI:57945"/>
        <dbReference type="ChEBI" id="CHEBI:132124"/>
        <dbReference type="ChEBI" id="CHEBI:134225"/>
    </reaction>
</comment>
<evidence type="ECO:0000256" key="4">
    <source>
        <dbReference type="ARBA" id="ARBA00023027"/>
    </source>
</evidence>
<keyword evidence="3 6" id="KW-0560">Oxidoreductase</keyword>
<keyword evidence="1 6" id="KW-0285">Flavoprotein</keyword>
<dbReference type="InterPro" id="IPR023048">
    <property type="entry name" value="NADH:quinone_OxRdtase_FMN_depd"/>
</dbReference>
<gene>
    <name evidence="8" type="primary">azoR2</name>
    <name evidence="6" type="synonym">azoR</name>
    <name evidence="9" type="ORF">GCM10007888_20970</name>
    <name evidence="8" type="ORF">MOX02_30160</name>
</gene>
<keyword evidence="4 6" id="KW-0520">NAD</keyword>
<evidence type="ECO:0000313" key="10">
    <source>
        <dbReference type="Proteomes" id="UP000321960"/>
    </source>
</evidence>
<evidence type="ECO:0000313" key="11">
    <source>
        <dbReference type="Proteomes" id="UP001156856"/>
    </source>
</evidence>
<reference evidence="9" key="1">
    <citation type="journal article" date="2014" name="Int. J. Syst. Evol. Microbiol.">
        <title>Complete genome of a new Firmicutes species belonging to the dominant human colonic microbiota ('Ruminococcus bicirculans') reveals two chromosomes and a selective capacity to utilize plant glucans.</title>
        <authorList>
            <consortium name="NISC Comparative Sequencing Program"/>
            <person name="Wegmann U."/>
            <person name="Louis P."/>
            <person name="Goesmann A."/>
            <person name="Henrissat B."/>
            <person name="Duncan S.H."/>
            <person name="Flint H.J."/>
        </authorList>
    </citation>
    <scope>NUCLEOTIDE SEQUENCE</scope>
    <source>
        <strain evidence="9">NBRC 107715</strain>
    </source>
</reference>
<evidence type="ECO:0000259" key="7">
    <source>
        <dbReference type="Pfam" id="PF02525"/>
    </source>
</evidence>
<dbReference type="OrthoDB" id="9787136at2"/>
<comment type="cofactor">
    <cofactor evidence="6">
        <name>FMN</name>
        <dbReference type="ChEBI" id="CHEBI:58210"/>
    </cofactor>
    <text evidence="6">Binds 1 FMN per subunit.</text>
</comment>
<reference evidence="8 10" key="3">
    <citation type="submission" date="2019-07" db="EMBL/GenBank/DDBJ databases">
        <title>Whole genome shotgun sequence of Methylobacterium oxalidis NBRC 107715.</title>
        <authorList>
            <person name="Hosoyama A."/>
            <person name="Uohara A."/>
            <person name="Ohji S."/>
            <person name="Ichikawa N."/>
        </authorList>
    </citation>
    <scope>NUCLEOTIDE SEQUENCE [LARGE SCALE GENOMIC DNA]</scope>
    <source>
        <strain evidence="8 10">NBRC 107715</strain>
    </source>
</reference>
<feature type="binding site" evidence="6">
    <location>
        <position position="9"/>
    </location>
    <ligand>
        <name>FMN</name>
        <dbReference type="ChEBI" id="CHEBI:58210"/>
    </ligand>
</feature>
<dbReference type="Proteomes" id="UP000321960">
    <property type="component" value="Unassembled WGS sequence"/>
</dbReference>
<dbReference type="Pfam" id="PF02525">
    <property type="entry name" value="Flavodoxin_2"/>
    <property type="match status" value="1"/>
</dbReference>
<comment type="function">
    <text evidence="6">Quinone reductase that provides resistance to thiol-specific stress caused by electrophilic quinones.</text>
</comment>
<evidence type="ECO:0000256" key="2">
    <source>
        <dbReference type="ARBA" id="ARBA00022643"/>
    </source>
</evidence>
<comment type="catalytic activity">
    <reaction evidence="5">
        <text>N,N-dimethyl-1,4-phenylenediamine + anthranilate + 2 NAD(+) = 2-(4-dimethylaminophenyl)diazenylbenzoate + 2 NADH + 2 H(+)</text>
        <dbReference type="Rhea" id="RHEA:55872"/>
        <dbReference type="ChEBI" id="CHEBI:15378"/>
        <dbReference type="ChEBI" id="CHEBI:15783"/>
        <dbReference type="ChEBI" id="CHEBI:16567"/>
        <dbReference type="ChEBI" id="CHEBI:57540"/>
        <dbReference type="ChEBI" id="CHEBI:57945"/>
        <dbReference type="ChEBI" id="CHEBI:71579"/>
        <dbReference type="EC" id="1.7.1.17"/>
    </reaction>
    <physiologicalReaction direction="right-to-left" evidence="5">
        <dbReference type="Rhea" id="RHEA:55874"/>
    </physiologicalReaction>
</comment>
<dbReference type="PANTHER" id="PTHR43741:SF4">
    <property type="entry name" value="FMN-DEPENDENT NADH:QUINONE OXIDOREDUCTASE"/>
    <property type="match status" value="1"/>
</dbReference>
<evidence type="ECO:0000313" key="8">
    <source>
        <dbReference type="EMBL" id="GEP04978.1"/>
    </source>
</evidence>
<keyword evidence="2 6" id="KW-0288">FMN</keyword>
<dbReference type="EMBL" id="BSPK01000026">
    <property type="protein sequence ID" value="GLS63716.1"/>
    <property type="molecule type" value="Genomic_DNA"/>
</dbReference>
<protein>
    <recommendedName>
        <fullName evidence="6">FMN dependent NADH:quinone oxidoreductase</fullName>
        <ecNumber evidence="6">1.6.5.-</ecNumber>
    </recommendedName>
    <alternativeName>
        <fullName evidence="6">Azo-dye reductase</fullName>
    </alternativeName>
    <alternativeName>
        <fullName evidence="6">FMN-dependent NADH-azo compound oxidoreductase</fullName>
    </alternativeName>
    <alternativeName>
        <fullName evidence="6">FMN-dependent NADH-azoreductase</fullName>
        <ecNumber evidence="6">1.7.1.17</ecNumber>
    </alternativeName>
</protein>
<feature type="binding site" evidence="6">
    <location>
        <begin position="15"/>
        <end position="17"/>
    </location>
    <ligand>
        <name>FMN</name>
        <dbReference type="ChEBI" id="CHEBI:58210"/>
    </ligand>
</feature>
<evidence type="ECO:0000256" key="3">
    <source>
        <dbReference type="ARBA" id="ARBA00023002"/>
    </source>
</evidence>
<evidence type="ECO:0000313" key="9">
    <source>
        <dbReference type="EMBL" id="GLS63716.1"/>
    </source>
</evidence>
<comment type="caution">
    <text evidence="8">The sequence shown here is derived from an EMBL/GenBank/DDBJ whole genome shotgun (WGS) entry which is preliminary data.</text>
</comment>
<dbReference type="InterPro" id="IPR003680">
    <property type="entry name" value="Flavodoxin_fold"/>
</dbReference>
<dbReference type="AlphaFoldDB" id="A0A512J4R3"/>
<organism evidence="8 10">
    <name type="scientific">Methylobacterium oxalidis</name>
    <dbReference type="NCBI Taxonomy" id="944322"/>
    <lineage>
        <taxon>Bacteria</taxon>
        <taxon>Pseudomonadati</taxon>
        <taxon>Pseudomonadota</taxon>
        <taxon>Alphaproteobacteria</taxon>
        <taxon>Hyphomicrobiales</taxon>
        <taxon>Methylobacteriaceae</taxon>
        <taxon>Methylobacterium</taxon>
    </lineage>
</organism>
<keyword evidence="11" id="KW-1185">Reference proteome</keyword>
<dbReference type="InterPro" id="IPR050104">
    <property type="entry name" value="FMN-dep_NADH:Q_OxRdtase_AzoR1"/>
</dbReference>
<evidence type="ECO:0000256" key="5">
    <source>
        <dbReference type="ARBA" id="ARBA00048542"/>
    </source>
</evidence>
<dbReference type="PANTHER" id="PTHR43741">
    <property type="entry name" value="FMN-DEPENDENT NADH-AZOREDUCTASE 1"/>
    <property type="match status" value="1"/>
</dbReference>
<proteinExistence type="inferred from homology"/>
<accession>A0A512J4R3</accession>
<dbReference type="HAMAP" id="MF_01216">
    <property type="entry name" value="Azoreductase_type1"/>
    <property type="match status" value="1"/>
</dbReference>
<comment type="caution">
    <text evidence="6">Lacks conserved residue(s) required for the propagation of feature annotation.</text>
</comment>
<feature type="domain" description="Flavodoxin-like fold" evidence="7">
    <location>
        <begin position="1"/>
        <end position="202"/>
    </location>
</feature>
<evidence type="ECO:0000256" key="1">
    <source>
        <dbReference type="ARBA" id="ARBA00022630"/>
    </source>
</evidence>